<keyword evidence="2" id="KW-1185">Reference proteome</keyword>
<dbReference type="Proteomes" id="UP000030687">
    <property type="component" value="Unassembled WGS sequence"/>
</dbReference>
<evidence type="ECO:0000313" key="2">
    <source>
        <dbReference type="Proteomes" id="UP000030687"/>
    </source>
</evidence>
<organism evidence="1 2">
    <name type="scientific">Citrus clementina</name>
    <name type="common">Clementine</name>
    <name type="synonym">Citrus deliciosa x Citrus sinensis</name>
    <dbReference type="NCBI Taxonomy" id="85681"/>
    <lineage>
        <taxon>Eukaryota</taxon>
        <taxon>Viridiplantae</taxon>
        <taxon>Streptophyta</taxon>
        <taxon>Embryophyta</taxon>
        <taxon>Tracheophyta</taxon>
        <taxon>Spermatophyta</taxon>
        <taxon>Magnoliopsida</taxon>
        <taxon>eudicotyledons</taxon>
        <taxon>Gunneridae</taxon>
        <taxon>Pentapetalae</taxon>
        <taxon>rosids</taxon>
        <taxon>malvids</taxon>
        <taxon>Sapindales</taxon>
        <taxon>Rutaceae</taxon>
        <taxon>Aurantioideae</taxon>
        <taxon>Citrus</taxon>
    </lineage>
</organism>
<evidence type="ECO:0000313" key="1">
    <source>
        <dbReference type="EMBL" id="ESR33678.1"/>
    </source>
</evidence>
<gene>
    <name evidence="1" type="ORF">CICLE_v10007137mg</name>
</gene>
<name>V4RI68_CITCL</name>
<dbReference type="AlphaFoldDB" id="V4RI68"/>
<dbReference type="PANTHER" id="PTHR33018:SF31">
    <property type="entry name" value="TRANSPOSASE, PTTA_EN_SPM, PLANT"/>
    <property type="match status" value="1"/>
</dbReference>
<accession>V4RI68</accession>
<sequence length="123" mass="14508">MEGVTKNHSDGKRERVRFNSDGQLVGEERHNVISTISAVTKTLVSILFMDWRKSSFDVDDRFKRQCLQIGGSSFRSFRYNLTRHVKKYKAHPNLLRNPPLLYSFIQKCHWDAFVNDRLSKEFK</sequence>
<proteinExistence type="predicted"/>
<reference evidence="1 2" key="1">
    <citation type="submission" date="2013-10" db="EMBL/GenBank/DDBJ databases">
        <authorList>
            <consortium name="International Citrus Genome Consortium"/>
            <person name="Jenkins J."/>
            <person name="Schmutz J."/>
            <person name="Prochnik S."/>
            <person name="Rokhsar D."/>
            <person name="Gmitter F."/>
            <person name="Ollitrault P."/>
            <person name="Machado M."/>
            <person name="Talon M."/>
            <person name="Wincker P."/>
            <person name="Jaillon O."/>
            <person name="Morgante M."/>
        </authorList>
    </citation>
    <scope>NUCLEOTIDE SEQUENCE</scope>
    <source>
        <strain evidence="2">cv. Clemenules</strain>
    </source>
</reference>
<dbReference type="KEGG" id="cic:CICLE_v10007137mg"/>
<dbReference type="PANTHER" id="PTHR33018">
    <property type="entry name" value="OS10G0338966 PROTEIN-RELATED"/>
    <property type="match status" value="1"/>
</dbReference>
<dbReference type="EMBL" id="KI537036">
    <property type="protein sequence ID" value="ESR33678.1"/>
    <property type="molecule type" value="Genomic_DNA"/>
</dbReference>
<dbReference type="Gramene" id="ESR33678">
    <property type="protein sequence ID" value="ESR33678"/>
    <property type="gene ID" value="CICLE_v10007137mg"/>
</dbReference>
<feature type="non-terminal residue" evidence="1">
    <location>
        <position position="123"/>
    </location>
</feature>
<protein>
    <submittedName>
        <fullName evidence="1">Uncharacterized protein</fullName>
    </submittedName>
</protein>
<dbReference type="InParanoid" id="V4RI68"/>